<feature type="domain" description="Hemerythrin-like" evidence="2">
    <location>
        <begin position="15"/>
        <end position="123"/>
    </location>
</feature>
<name>A0ABP5DPL3_9MICO</name>
<proteinExistence type="predicted"/>
<evidence type="ECO:0000256" key="1">
    <source>
        <dbReference type="SAM" id="MobiDB-lite"/>
    </source>
</evidence>
<feature type="region of interest" description="Disordered" evidence="1">
    <location>
        <begin position="133"/>
        <end position="154"/>
    </location>
</feature>
<gene>
    <name evidence="3" type="ORF">GCM10009817_26980</name>
</gene>
<dbReference type="EMBL" id="BAAAPU010000007">
    <property type="protein sequence ID" value="GAA1984149.1"/>
    <property type="molecule type" value="Genomic_DNA"/>
</dbReference>
<dbReference type="Pfam" id="PF01814">
    <property type="entry name" value="Hemerythrin"/>
    <property type="match status" value="1"/>
</dbReference>
<protein>
    <recommendedName>
        <fullName evidence="2">Hemerythrin-like domain-containing protein</fullName>
    </recommendedName>
</protein>
<evidence type="ECO:0000259" key="2">
    <source>
        <dbReference type="Pfam" id="PF01814"/>
    </source>
</evidence>
<dbReference type="InterPro" id="IPR012312">
    <property type="entry name" value="Hemerythrin-like"/>
</dbReference>
<evidence type="ECO:0000313" key="3">
    <source>
        <dbReference type="EMBL" id="GAA1984149.1"/>
    </source>
</evidence>
<dbReference type="Gene3D" id="1.20.120.520">
    <property type="entry name" value="nmb1532 protein domain like"/>
    <property type="match status" value="1"/>
</dbReference>
<dbReference type="RefSeq" id="WP_344063297.1">
    <property type="nucleotide sequence ID" value="NZ_BAAAPU010000007.1"/>
</dbReference>
<accession>A0ABP5DPL3</accession>
<evidence type="ECO:0000313" key="4">
    <source>
        <dbReference type="Proteomes" id="UP001500013"/>
    </source>
</evidence>
<comment type="caution">
    <text evidence="3">The sequence shown here is derived from an EMBL/GenBank/DDBJ whole genome shotgun (WGS) entry which is preliminary data.</text>
</comment>
<organism evidence="3 4">
    <name type="scientific">Terrabacter lapilli</name>
    <dbReference type="NCBI Taxonomy" id="436231"/>
    <lineage>
        <taxon>Bacteria</taxon>
        <taxon>Bacillati</taxon>
        <taxon>Actinomycetota</taxon>
        <taxon>Actinomycetes</taxon>
        <taxon>Micrococcales</taxon>
        <taxon>Intrasporangiaceae</taxon>
        <taxon>Terrabacter</taxon>
    </lineage>
</organism>
<dbReference type="Proteomes" id="UP001500013">
    <property type="component" value="Unassembled WGS sequence"/>
</dbReference>
<sequence>MCSYCGCADLEVVGRFMAEHEHIVNHLTALRGALHDPALRRAAADDLAAHLLPHVEAEEAGLFTVMARDELFTDHVARLCGEHHELDDLLARVKDGEVDLYARFEDALREHVNREDNGLFPAAAIHLGGPEWDEVERLTPGPSTAAGRAAAGRP</sequence>
<reference evidence="4" key="1">
    <citation type="journal article" date="2019" name="Int. J. Syst. Evol. Microbiol.">
        <title>The Global Catalogue of Microorganisms (GCM) 10K type strain sequencing project: providing services to taxonomists for standard genome sequencing and annotation.</title>
        <authorList>
            <consortium name="The Broad Institute Genomics Platform"/>
            <consortium name="The Broad Institute Genome Sequencing Center for Infectious Disease"/>
            <person name="Wu L."/>
            <person name="Ma J."/>
        </authorList>
    </citation>
    <scope>NUCLEOTIDE SEQUENCE [LARGE SCALE GENOMIC DNA]</scope>
    <source>
        <strain evidence="4">JCM 15628</strain>
    </source>
</reference>
<keyword evidence="4" id="KW-1185">Reference proteome</keyword>